<evidence type="ECO:0000313" key="4">
    <source>
        <dbReference type="Proteomes" id="UP000677228"/>
    </source>
</evidence>
<dbReference type="Proteomes" id="UP000677228">
    <property type="component" value="Unassembled WGS sequence"/>
</dbReference>
<feature type="chain" id="PRO_5036273449" description="EGF-like domain-containing protein" evidence="1">
    <location>
        <begin position="20"/>
        <end position="239"/>
    </location>
</feature>
<evidence type="ECO:0000313" key="2">
    <source>
        <dbReference type="EMBL" id="CAF1119330.1"/>
    </source>
</evidence>
<evidence type="ECO:0000313" key="3">
    <source>
        <dbReference type="EMBL" id="CAF3892152.1"/>
    </source>
</evidence>
<feature type="signal peptide" evidence="1">
    <location>
        <begin position="1"/>
        <end position="19"/>
    </location>
</feature>
<sequence>MLLVSILCYLLILTLPIDGYFYLYDTFDGNTENYFGYYDCIYSHSKLRENTNMKMNNINNIYSAVPYYIRSLTRLISQQQLCYGNEIRFSDLKLLNITIQNLYVWHSPIEILNNYGKYLVAPDGSSVNDEQIYCNCSNNSWFGLHCQYTFDSTSTFSTVIRTRFNMKYILHERLLPYMNEENIVTRHYRERHYRERRYRERHYRERHYREYKKRHYREYRKRHYSERRYREDSFIGKEE</sequence>
<proteinExistence type="predicted"/>
<accession>A0A8S2EBP4</accession>
<dbReference type="EMBL" id="CAJOBA010016567">
    <property type="protein sequence ID" value="CAF3892152.1"/>
    <property type="molecule type" value="Genomic_DNA"/>
</dbReference>
<protein>
    <recommendedName>
        <fullName evidence="5">EGF-like domain-containing protein</fullName>
    </recommendedName>
</protein>
<gene>
    <name evidence="2" type="ORF">OVA965_LOCUS20103</name>
    <name evidence="3" type="ORF">TMI583_LOCUS20383</name>
</gene>
<dbReference type="EMBL" id="CAJNOK010010576">
    <property type="protein sequence ID" value="CAF1119330.1"/>
    <property type="molecule type" value="Genomic_DNA"/>
</dbReference>
<organism evidence="2 4">
    <name type="scientific">Didymodactylos carnosus</name>
    <dbReference type="NCBI Taxonomy" id="1234261"/>
    <lineage>
        <taxon>Eukaryota</taxon>
        <taxon>Metazoa</taxon>
        <taxon>Spiralia</taxon>
        <taxon>Gnathifera</taxon>
        <taxon>Rotifera</taxon>
        <taxon>Eurotatoria</taxon>
        <taxon>Bdelloidea</taxon>
        <taxon>Philodinida</taxon>
        <taxon>Philodinidae</taxon>
        <taxon>Didymodactylos</taxon>
    </lineage>
</organism>
<dbReference type="AlphaFoldDB" id="A0A8S2EBP4"/>
<keyword evidence="1" id="KW-0732">Signal</keyword>
<reference evidence="2" key="1">
    <citation type="submission" date="2021-02" db="EMBL/GenBank/DDBJ databases">
        <authorList>
            <person name="Nowell W R."/>
        </authorList>
    </citation>
    <scope>NUCLEOTIDE SEQUENCE</scope>
</reference>
<name>A0A8S2EBP4_9BILA</name>
<comment type="caution">
    <text evidence="2">The sequence shown here is derived from an EMBL/GenBank/DDBJ whole genome shotgun (WGS) entry which is preliminary data.</text>
</comment>
<evidence type="ECO:0008006" key="5">
    <source>
        <dbReference type="Google" id="ProtNLM"/>
    </source>
</evidence>
<dbReference type="Proteomes" id="UP000682733">
    <property type="component" value="Unassembled WGS sequence"/>
</dbReference>
<evidence type="ECO:0000256" key="1">
    <source>
        <dbReference type="SAM" id="SignalP"/>
    </source>
</evidence>